<dbReference type="Proteomes" id="UP000326565">
    <property type="component" value="Unassembled WGS sequence"/>
</dbReference>
<evidence type="ECO:0000313" key="2">
    <source>
        <dbReference type="Proteomes" id="UP000326565"/>
    </source>
</evidence>
<organism evidence="1 2">
    <name type="scientific">Aspergillus leporis</name>
    <dbReference type="NCBI Taxonomy" id="41062"/>
    <lineage>
        <taxon>Eukaryota</taxon>
        <taxon>Fungi</taxon>
        <taxon>Dikarya</taxon>
        <taxon>Ascomycota</taxon>
        <taxon>Pezizomycotina</taxon>
        <taxon>Eurotiomycetes</taxon>
        <taxon>Eurotiomycetidae</taxon>
        <taxon>Eurotiales</taxon>
        <taxon>Aspergillaceae</taxon>
        <taxon>Aspergillus</taxon>
        <taxon>Aspergillus subgen. Circumdati</taxon>
    </lineage>
</organism>
<dbReference type="OrthoDB" id="2013972at2759"/>
<dbReference type="CDD" id="cd02440">
    <property type="entry name" value="AdoMet_MTases"/>
    <property type="match status" value="1"/>
</dbReference>
<keyword evidence="2" id="KW-1185">Reference proteome</keyword>
<reference evidence="1 2" key="1">
    <citation type="submission" date="2019-04" db="EMBL/GenBank/DDBJ databases">
        <title>Friends and foes A comparative genomics study of 23 Aspergillus species from section Flavi.</title>
        <authorList>
            <consortium name="DOE Joint Genome Institute"/>
            <person name="Kjaerbolling I."/>
            <person name="Vesth T."/>
            <person name="Frisvad J.C."/>
            <person name="Nybo J.L."/>
            <person name="Theobald S."/>
            <person name="Kildgaard S."/>
            <person name="Isbrandt T."/>
            <person name="Kuo A."/>
            <person name="Sato A."/>
            <person name="Lyhne E.K."/>
            <person name="Kogle M.E."/>
            <person name="Wiebenga A."/>
            <person name="Kun R.S."/>
            <person name="Lubbers R.J."/>
            <person name="Makela M.R."/>
            <person name="Barry K."/>
            <person name="Chovatia M."/>
            <person name="Clum A."/>
            <person name="Daum C."/>
            <person name="Haridas S."/>
            <person name="He G."/>
            <person name="LaButti K."/>
            <person name="Lipzen A."/>
            <person name="Mondo S."/>
            <person name="Riley R."/>
            <person name="Salamov A."/>
            <person name="Simmons B.A."/>
            <person name="Magnuson J.K."/>
            <person name="Henrissat B."/>
            <person name="Mortensen U.H."/>
            <person name="Larsen T.O."/>
            <person name="Devries R.P."/>
            <person name="Grigoriev I.V."/>
            <person name="Machida M."/>
            <person name="Baker S.E."/>
            <person name="Andersen M.R."/>
        </authorList>
    </citation>
    <scope>NUCLEOTIDE SEQUENCE [LARGE SCALE GENOMIC DNA]</scope>
    <source>
        <strain evidence="1 2">CBS 151.66</strain>
    </source>
</reference>
<dbReference type="SUPFAM" id="SSF53335">
    <property type="entry name" value="S-adenosyl-L-methionine-dependent methyltransferases"/>
    <property type="match status" value="1"/>
</dbReference>
<dbReference type="PANTHER" id="PTHR43591">
    <property type="entry name" value="METHYLTRANSFERASE"/>
    <property type="match status" value="1"/>
</dbReference>
<dbReference type="PANTHER" id="PTHR43591:SF31">
    <property type="entry name" value="LAEA-LIKE, PUTATIVE (AFU_ORTHOLOGUE AFUA_8G01930)-RELATED"/>
    <property type="match status" value="1"/>
</dbReference>
<dbReference type="GO" id="GO:0032259">
    <property type="term" value="P:methylation"/>
    <property type="evidence" value="ECO:0007669"/>
    <property type="project" value="UniProtKB-KW"/>
</dbReference>
<dbReference type="AlphaFoldDB" id="A0A5N5X213"/>
<evidence type="ECO:0000313" key="1">
    <source>
        <dbReference type="EMBL" id="KAB8073362.1"/>
    </source>
</evidence>
<dbReference type="EMBL" id="ML732228">
    <property type="protein sequence ID" value="KAB8073362.1"/>
    <property type="molecule type" value="Genomic_DNA"/>
</dbReference>
<proteinExistence type="predicted"/>
<keyword evidence="1" id="KW-0808">Transferase</keyword>
<dbReference type="Pfam" id="PF13489">
    <property type="entry name" value="Methyltransf_23"/>
    <property type="match status" value="1"/>
</dbReference>
<accession>A0A5N5X213</accession>
<dbReference type="GO" id="GO:0008168">
    <property type="term" value="F:methyltransferase activity"/>
    <property type="evidence" value="ECO:0007669"/>
    <property type="project" value="UniProtKB-KW"/>
</dbReference>
<protein>
    <submittedName>
        <fullName evidence="1">S-adenosyl-L-methionine-dependent methyltransferase</fullName>
    </submittedName>
</protein>
<dbReference type="Gene3D" id="3.40.50.150">
    <property type="entry name" value="Vaccinia Virus protein VP39"/>
    <property type="match status" value="1"/>
</dbReference>
<gene>
    <name evidence="1" type="ORF">BDV29DRAFT_175571</name>
</gene>
<dbReference type="InterPro" id="IPR029063">
    <property type="entry name" value="SAM-dependent_MTases_sf"/>
</dbReference>
<keyword evidence="1" id="KW-0489">Methyltransferase</keyword>
<sequence>MSKKNLGKADYTSIIAAEPLQIDDCFPSNGKKADDNYSILTSESGLTSLCAYIGPNDEPEQERMDLVHHIYTLLLGGRLHLAPLSKNLERVLDIGTGTGLWAIDFADEHPSAHVIGNDLSPIQPKWVPPNCQFEIDDFESDWLYKTPFDYIHGRELTGCIGNVDKLFAEAINNLQPGGYIELQSVSAHFLSDDGTAEEAITAQKWMENVREAGRKFGKPLDGVNQWKQKLGDAGFVEVTEKILKVPIGTWPRDDKLKEVGKFQFVGELQAIEAYTPALFTRVLGWSELEMQAMIEKVKNEISDRSLHLYLPCHVVYGRKP</sequence>
<name>A0A5N5X213_9EURO</name>